<evidence type="ECO:0000313" key="2">
    <source>
        <dbReference type="EMBL" id="MBM6878276.1"/>
    </source>
</evidence>
<dbReference type="EMBL" id="JACSNV010000011">
    <property type="protein sequence ID" value="MBM6878276.1"/>
    <property type="molecule type" value="Genomic_DNA"/>
</dbReference>
<accession>A0ABS2G9X9</accession>
<comment type="caution">
    <text evidence="2">The sequence shown here is derived from an EMBL/GenBank/DDBJ whole genome shotgun (WGS) entry which is preliminary data.</text>
</comment>
<feature type="transmembrane region" description="Helical" evidence="1">
    <location>
        <begin position="29"/>
        <end position="53"/>
    </location>
</feature>
<evidence type="ECO:0008006" key="4">
    <source>
        <dbReference type="Google" id="ProtNLM"/>
    </source>
</evidence>
<sequence>MKGKHPWFQVYKENQKATHLSMAGGGARLLALLLTVAAVPVTAVLGMILFRMVTTAGPGMAWFFLLEEMEEPLLLAFLLWSGAILLRYGAAVCRAKAEMMAEE</sequence>
<keyword evidence="1" id="KW-1133">Transmembrane helix</keyword>
<keyword evidence="1" id="KW-0472">Membrane</keyword>
<feature type="transmembrane region" description="Helical" evidence="1">
    <location>
        <begin position="73"/>
        <end position="90"/>
    </location>
</feature>
<reference evidence="2 3" key="1">
    <citation type="journal article" date="2021" name="Sci. Rep.">
        <title>The distribution of antibiotic resistance genes in chicken gut microbiota commensals.</title>
        <authorList>
            <person name="Juricova H."/>
            <person name="Matiasovicova J."/>
            <person name="Kubasova T."/>
            <person name="Cejkova D."/>
            <person name="Rychlik I."/>
        </authorList>
    </citation>
    <scope>NUCLEOTIDE SEQUENCE [LARGE SCALE GENOMIC DNA]</scope>
    <source>
        <strain evidence="2 3">An431b</strain>
    </source>
</reference>
<proteinExistence type="predicted"/>
<dbReference type="RefSeq" id="WP_205133947.1">
    <property type="nucleotide sequence ID" value="NZ_JACSNT010000010.1"/>
</dbReference>
<protein>
    <recommendedName>
        <fullName evidence="4">ABC transmembrane type-1 domain-containing protein</fullName>
    </recommendedName>
</protein>
<organism evidence="2 3">
    <name type="scientific">Anaerotignum lactatifermentans</name>
    <dbReference type="NCBI Taxonomy" id="160404"/>
    <lineage>
        <taxon>Bacteria</taxon>
        <taxon>Bacillati</taxon>
        <taxon>Bacillota</taxon>
        <taxon>Clostridia</taxon>
        <taxon>Lachnospirales</taxon>
        <taxon>Anaerotignaceae</taxon>
        <taxon>Anaerotignum</taxon>
    </lineage>
</organism>
<keyword evidence="3" id="KW-1185">Reference proteome</keyword>
<gene>
    <name evidence="2" type="ORF">H9X83_08910</name>
</gene>
<dbReference type="Proteomes" id="UP000729290">
    <property type="component" value="Unassembled WGS sequence"/>
</dbReference>
<evidence type="ECO:0000313" key="3">
    <source>
        <dbReference type="Proteomes" id="UP000729290"/>
    </source>
</evidence>
<keyword evidence="1" id="KW-0812">Transmembrane</keyword>
<name>A0ABS2G9X9_9FIRM</name>
<evidence type="ECO:0000256" key="1">
    <source>
        <dbReference type="SAM" id="Phobius"/>
    </source>
</evidence>